<dbReference type="AlphaFoldDB" id="A0A9W5EXE9"/>
<proteinExistence type="predicted"/>
<sequence length="80" mass="9663">MNKELSIESINDDLVKLKYDNCLHFSYNDMISLLRLLRRYNKDYIVSASNNIIPIVRDLEKCGEKDAFKYIRDFVKNNWW</sequence>
<evidence type="ECO:0000313" key="2">
    <source>
        <dbReference type="Proteomes" id="UP000052245"/>
    </source>
</evidence>
<reference evidence="1 2" key="1">
    <citation type="submission" date="2015-11" db="EMBL/GenBank/DDBJ databases">
        <authorList>
            <consortium name="Pathogen Informatics"/>
        </authorList>
    </citation>
    <scope>NUCLEOTIDE SEQUENCE [LARGE SCALE GENOMIC DNA]</scope>
    <source>
        <strain evidence="1 2">007A-0283</strain>
    </source>
</reference>
<dbReference type="EMBL" id="FAVC01000010">
    <property type="protein sequence ID" value="CUU92471.1"/>
    <property type="molecule type" value="Genomic_DNA"/>
</dbReference>
<comment type="caution">
    <text evidence="1">The sequence shown here is derived from an EMBL/GenBank/DDBJ whole genome shotgun (WGS) entry which is preliminary data.</text>
</comment>
<protein>
    <submittedName>
        <fullName evidence="1">Uncharacterized protein</fullName>
    </submittedName>
</protein>
<accession>A0A9W5EXE9</accession>
<evidence type="ECO:0000313" key="1">
    <source>
        <dbReference type="EMBL" id="CUU92471.1"/>
    </source>
</evidence>
<name>A0A9W5EXE9_CAMHY</name>
<dbReference type="RefSeq" id="WP_059443112.1">
    <property type="nucleotide sequence ID" value="NZ_FAVC01000010.1"/>
</dbReference>
<dbReference type="Proteomes" id="UP000052245">
    <property type="component" value="Unassembled WGS sequence"/>
</dbReference>
<organism evidence="1 2">
    <name type="scientific">Campylobacter hyointestinalis subsp. hyointestinalis</name>
    <dbReference type="NCBI Taxonomy" id="91352"/>
    <lineage>
        <taxon>Bacteria</taxon>
        <taxon>Pseudomonadati</taxon>
        <taxon>Campylobacterota</taxon>
        <taxon>Epsilonproteobacteria</taxon>
        <taxon>Campylobacterales</taxon>
        <taxon>Campylobacteraceae</taxon>
        <taxon>Campylobacter</taxon>
    </lineage>
</organism>
<gene>
    <name evidence="1" type="ORF">ERS739223_01968</name>
</gene>